<proteinExistence type="inferred from homology"/>
<accession>A0A1B1Z7Y4</accession>
<dbReference type="OrthoDB" id="9803476at2"/>
<keyword evidence="4" id="KW-1185">Reference proteome</keyword>
<dbReference type="EMBL" id="CP016761">
    <property type="protein sequence ID" value="ANX13449.1"/>
    <property type="molecule type" value="Genomic_DNA"/>
</dbReference>
<evidence type="ECO:0000313" key="3">
    <source>
        <dbReference type="EMBL" id="ANX13449.1"/>
    </source>
</evidence>
<dbReference type="Proteomes" id="UP000077412">
    <property type="component" value="Chromosome"/>
</dbReference>
<dbReference type="KEGG" id="far:ABE41_015675"/>
<dbReference type="AlphaFoldDB" id="A0A1B1Z7Y4"/>
<dbReference type="InterPro" id="IPR023393">
    <property type="entry name" value="START-like_dom_sf"/>
</dbReference>
<sequence length="149" mass="17133">MKPITIPDLTKRPFSLTVECQMHASPDVLFRAWTKQFDLWFAAPGTLLMYGEVNTPFYFETVFEEQRHPHYGRFLRLEQDRLVEITWVTGSGGTEGAETVVTVEMEAVQSGTRIRLTHSGFSDGVSRDKHEDAWPLVLEHLDKRMLSSF</sequence>
<dbReference type="SUPFAM" id="SSF55961">
    <property type="entry name" value="Bet v1-like"/>
    <property type="match status" value="1"/>
</dbReference>
<dbReference type="RefSeq" id="WP_066292282.1">
    <property type="nucleotide sequence ID" value="NZ_CP016761.1"/>
</dbReference>
<gene>
    <name evidence="3" type="ORF">ABE41_015675</name>
</gene>
<evidence type="ECO:0000313" key="4">
    <source>
        <dbReference type="Proteomes" id="UP000077412"/>
    </source>
</evidence>
<comment type="similarity">
    <text evidence="1">Belongs to the AHA1 family.</text>
</comment>
<dbReference type="InterPro" id="IPR013538">
    <property type="entry name" value="ASHA1/2-like_C"/>
</dbReference>
<evidence type="ECO:0000259" key="2">
    <source>
        <dbReference type="Pfam" id="PF08327"/>
    </source>
</evidence>
<feature type="domain" description="Activator of Hsp90 ATPase homologue 1/2-like C-terminal" evidence="2">
    <location>
        <begin position="24"/>
        <end position="143"/>
    </location>
</feature>
<protein>
    <submittedName>
        <fullName evidence="3">ATPase</fullName>
    </submittedName>
</protein>
<dbReference type="CDD" id="cd07814">
    <property type="entry name" value="SRPBCC_CalC_Aha1-like"/>
    <property type="match status" value="1"/>
</dbReference>
<dbReference type="Pfam" id="PF08327">
    <property type="entry name" value="AHSA1"/>
    <property type="match status" value="1"/>
</dbReference>
<name>A0A1B1Z7Y4_9BACL</name>
<dbReference type="Gene3D" id="3.30.530.20">
    <property type="match status" value="1"/>
</dbReference>
<reference evidence="3 4" key="1">
    <citation type="submission" date="2016-08" db="EMBL/GenBank/DDBJ databases">
        <title>Complete genome sequence of Fictibacillus arsenicus G25-54, a strain with toxicity to nematodes and a potential arsenic-resistance activity.</title>
        <authorList>
            <person name="Zheng Z."/>
        </authorList>
    </citation>
    <scope>NUCLEOTIDE SEQUENCE [LARGE SCALE GENOMIC DNA]</scope>
    <source>
        <strain evidence="3 4">G25-54</strain>
    </source>
</reference>
<organism evidence="3 4">
    <name type="scientific">Fictibacillus arsenicus</name>
    <dbReference type="NCBI Taxonomy" id="255247"/>
    <lineage>
        <taxon>Bacteria</taxon>
        <taxon>Bacillati</taxon>
        <taxon>Bacillota</taxon>
        <taxon>Bacilli</taxon>
        <taxon>Bacillales</taxon>
        <taxon>Fictibacillaceae</taxon>
        <taxon>Fictibacillus</taxon>
    </lineage>
</organism>
<evidence type="ECO:0000256" key="1">
    <source>
        <dbReference type="ARBA" id="ARBA00006817"/>
    </source>
</evidence>
<dbReference type="STRING" id="255247.ABE41_015675"/>